<dbReference type="InterPro" id="IPR001611">
    <property type="entry name" value="Leu-rich_rpt"/>
</dbReference>
<evidence type="ECO:0000256" key="9">
    <source>
        <dbReference type="ARBA" id="ARBA00023136"/>
    </source>
</evidence>
<evidence type="ECO:0000256" key="6">
    <source>
        <dbReference type="ARBA" id="ARBA00022729"/>
    </source>
</evidence>
<comment type="similarity">
    <text evidence="2">Belongs to the RLP family.</text>
</comment>
<evidence type="ECO:0000259" key="14">
    <source>
        <dbReference type="Pfam" id="PF08263"/>
    </source>
</evidence>
<feature type="transmembrane region" description="Helical" evidence="13">
    <location>
        <begin position="923"/>
        <end position="945"/>
    </location>
</feature>
<evidence type="ECO:0000256" key="3">
    <source>
        <dbReference type="ARBA" id="ARBA00022475"/>
    </source>
</evidence>
<keyword evidence="11" id="KW-0325">Glycoprotein</keyword>
<keyword evidence="4" id="KW-0433">Leucine-rich repeat</keyword>
<evidence type="ECO:0000256" key="13">
    <source>
        <dbReference type="SAM" id="Phobius"/>
    </source>
</evidence>
<feature type="domain" description="Leucine-rich repeat-containing N-terminal plant-type" evidence="14">
    <location>
        <begin position="129"/>
        <end position="167"/>
    </location>
</feature>
<gene>
    <name evidence="16" type="ORF">V8G54_037247</name>
</gene>
<dbReference type="Pfam" id="PF23598">
    <property type="entry name" value="LRR_14"/>
    <property type="match status" value="1"/>
</dbReference>
<dbReference type="InterPro" id="IPR055414">
    <property type="entry name" value="LRR_R13L4/SHOC2-like"/>
</dbReference>
<dbReference type="PANTHER" id="PTHR48063:SF98">
    <property type="entry name" value="LRR RECEPTOR-LIKE SERINE_THREONINE-PROTEIN KINASE FLS2"/>
    <property type="match status" value="1"/>
</dbReference>
<proteinExistence type="inferred from homology"/>
<sequence length="975" mass="108284">MRPRKALGKTITSSKSRHHCTVVFATTRPPPLLELDDFPQAELSTREQDVIFDETRMAMHPENSGSEKKILVEVEHTTNGAGTPGGTEENQTGEGQVENGRTIEENRSDELRTDLGDDTDGIFNNGCNQQDMHALLNFKQGVTDPSAVLSSWTTQLDCCHWKGVICSNITSRVTGISLPCSTTPPIYRDEEDKSHCLTGSIRLSLLLVELEFLEYLNLRNNDFLALQFDYLHNHNCHNLSIPTSSHSQCVNSSTLRHLDLAANWNLVISSLQWLPYISTLEYLNLCSVDLSEETNWLPLVTKLSSLSVLNMCDSKLKDLSLSLQYANFTALQVLDLSGNEFKSELPKWLFNLSSTVYILDLSYNSLMGHLPKDLLNLRELEDLVMYSNNFDGPIPDWLGDFKHLKALILAANMFSGSIPTNLGNLSTLITLDVGFNTLTGVVSKRNLAKMSKLKSLCISSYSTLIFDFDSDWTPPFQLEELALKFSNPDLPAWLYTQRSIESLTIFESSFEAPHRFWNFVSSVIELILQGNSIVANMSNVLLNSTLVILESNGLKGCLPQLSPNVVIGSLLNNLLSGELSPLLCGHNVSNGKNNLLFLDISLNNLSGGLTNCWKNWKSLVAIHLGNNNLSGKIPPSLGFLSNLTSLHLHENNLHGEIPLSLHNCHSLLIFNVRNNRLSGNIPDWVSHGVLALQLRSNHFSGKISPQICEMSSLIVLDIAQNTISGHIPSCLGNIKTLLFNNVSRHKLSFQFPSAVPNRNMKTDDSLELVTKGQVLQYGKNLHFMTLIDMSSNNLSGTIPPQLFSLIGLHSLNLSNNKLGGEIPNEIGNMKNLESLDFSTNQLGGKIPKSLSRLSFLGYLNLSFNNLTGKIPSGTQLQGFSVLSYMGNHDLCGPPLTKSCFPDDEHNNRELVHEDGNQFKFLTWFYIGMESGFVTGFLGVCCIFHSQRREGVMKLRRREDDGEVLTSNVSSDELNI</sequence>
<evidence type="ECO:0000256" key="2">
    <source>
        <dbReference type="ARBA" id="ARBA00009592"/>
    </source>
</evidence>
<keyword evidence="10" id="KW-0675">Receptor</keyword>
<dbReference type="PANTHER" id="PTHR48063">
    <property type="entry name" value="LRR RECEPTOR-LIKE KINASE"/>
    <property type="match status" value="1"/>
</dbReference>
<dbReference type="Pfam" id="PF08263">
    <property type="entry name" value="LRRNT_2"/>
    <property type="match status" value="1"/>
</dbReference>
<evidence type="ECO:0008006" key="18">
    <source>
        <dbReference type="Google" id="ProtNLM"/>
    </source>
</evidence>
<evidence type="ECO:0000259" key="15">
    <source>
        <dbReference type="Pfam" id="PF23598"/>
    </source>
</evidence>
<dbReference type="SUPFAM" id="SSF52058">
    <property type="entry name" value="L domain-like"/>
    <property type="match status" value="2"/>
</dbReference>
<reference evidence="16 17" key="1">
    <citation type="journal article" date="2023" name="Life. Sci Alliance">
        <title>Evolutionary insights into 3D genome organization and epigenetic landscape of Vigna mungo.</title>
        <authorList>
            <person name="Junaid A."/>
            <person name="Singh B."/>
            <person name="Bhatia S."/>
        </authorList>
    </citation>
    <scope>NUCLEOTIDE SEQUENCE [LARGE SCALE GENOMIC DNA]</scope>
    <source>
        <strain evidence="16">Urdbean</strain>
    </source>
</reference>
<dbReference type="GO" id="GO:0005886">
    <property type="term" value="C:plasma membrane"/>
    <property type="evidence" value="ECO:0007669"/>
    <property type="project" value="UniProtKB-SubCell"/>
</dbReference>
<dbReference type="FunFam" id="3.80.10.10:FF:000041">
    <property type="entry name" value="LRR receptor-like serine/threonine-protein kinase ERECTA"/>
    <property type="match status" value="1"/>
</dbReference>
<feature type="compositionally biased region" description="Basic and acidic residues" evidence="12">
    <location>
        <begin position="101"/>
        <end position="113"/>
    </location>
</feature>
<keyword evidence="3" id="KW-1003">Cell membrane</keyword>
<keyword evidence="8 13" id="KW-1133">Transmembrane helix</keyword>
<dbReference type="Proteomes" id="UP001374535">
    <property type="component" value="Chromosome 11"/>
</dbReference>
<keyword evidence="6" id="KW-0732">Signal</keyword>
<dbReference type="Pfam" id="PF00560">
    <property type="entry name" value="LRR_1"/>
    <property type="match status" value="7"/>
</dbReference>
<evidence type="ECO:0000256" key="1">
    <source>
        <dbReference type="ARBA" id="ARBA00004251"/>
    </source>
</evidence>
<evidence type="ECO:0000256" key="5">
    <source>
        <dbReference type="ARBA" id="ARBA00022692"/>
    </source>
</evidence>
<dbReference type="AlphaFoldDB" id="A0AAQ3MJ77"/>
<feature type="domain" description="Disease resistance R13L4/SHOC-2-like LRR" evidence="15">
    <location>
        <begin position="292"/>
        <end position="505"/>
    </location>
</feature>
<feature type="region of interest" description="Disordered" evidence="12">
    <location>
        <begin position="77"/>
        <end position="113"/>
    </location>
</feature>
<keyword evidence="17" id="KW-1185">Reference proteome</keyword>
<dbReference type="SMART" id="SM00369">
    <property type="entry name" value="LRR_TYP"/>
    <property type="match status" value="5"/>
</dbReference>
<keyword evidence="7" id="KW-0677">Repeat</keyword>
<evidence type="ECO:0000313" key="17">
    <source>
        <dbReference type="Proteomes" id="UP001374535"/>
    </source>
</evidence>
<dbReference type="InterPro" id="IPR032675">
    <property type="entry name" value="LRR_dom_sf"/>
</dbReference>
<name>A0AAQ3MJ77_VIGMU</name>
<dbReference type="InterPro" id="IPR013210">
    <property type="entry name" value="LRR_N_plant-typ"/>
</dbReference>
<dbReference type="InterPro" id="IPR046956">
    <property type="entry name" value="RLP23-like"/>
</dbReference>
<evidence type="ECO:0000256" key="4">
    <source>
        <dbReference type="ARBA" id="ARBA00022614"/>
    </source>
</evidence>
<comment type="subcellular location">
    <subcellularLocation>
        <location evidence="1">Cell membrane</location>
        <topology evidence="1">Single-pass type I membrane protein</topology>
    </subcellularLocation>
</comment>
<evidence type="ECO:0000256" key="11">
    <source>
        <dbReference type="ARBA" id="ARBA00023180"/>
    </source>
</evidence>
<keyword evidence="5 13" id="KW-0812">Transmembrane</keyword>
<accession>A0AAQ3MJ77</accession>
<dbReference type="InterPro" id="IPR003591">
    <property type="entry name" value="Leu-rich_rpt_typical-subtyp"/>
</dbReference>
<evidence type="ECO:0000256" key="8">
    <source>
        <dbReference type="ARBA" id="ARBA00022989"/>
    </source>
</evidence>
<evidence type="ECO:0000256" key="10">
    <source>
        <dbReference type="ARBA" id="ARBA00023170"/>
    </source>
</evidence>
<dbReference type="FunFam" id="3.80.10.10:FF:000383">
    <property type="entry name" value="Leucine-rich repeat receptor protein kinase EMS1"/>
    <property type="match status" value="1"/>
</dbReference>
<keyword evidence="9 13" id="KW-0472">Membrane</keyword>
<dbReference type="EMBL" id="CP144690">
    <property type="protein sequence ID" value="WVY91733.1"/>
    <property type="molecule type" value="Genomic_DNA"/>
</dbReference>
<protein>
    <recommendedName>
        <fullName evidence="18">Leucine-rich repeat-containing N-terminal plant-type domain-containing protein</fullName>
    </recommendedName>
</protein>
<dbReference type="Gene3D" id="3.80.10.10">
    <property type="entry name" value="Ribonuclease Inhibitor"/>
    <property type="match status" value="2"/>
</dbReference>
<feature type="compositionally biased region" description="Low complexity" evidence="12">
    <location>
        <begin position="86"/>
        <end position="100"/>
    </location>
</feature>
<evidence type="ECO:0000256" key="7">
    <source>
        <dbReference type="ARBA" id="ARBA00022737"/>
    </source>
</evidence>
<evidence type="ECO:0000313" key="16">
    <source>
        <dbReference type="EMBL" id="WVY91733.1"/>
    </source>
</evidence>
<organism evidence="16 17">
    <name type="scientific">Vigna mungo</name>
    <name type="common">Black gram</name>
    <name type="synonym">Phaseolus mungo</name>
    <dbReference type="NCBI Taxonomy" id="3915"/>
    <lineage>
        <taxon>Eukaryota</taxon>
        <taxon>Viridiplantae</taxon>
        <taxon>Streptophyta</taxon>
        <taxon>Embryophyta</taxon>
        <taxon>Tracheophyta</taxon>
        <taxon>Spermatophyta</taxon>
        <taxon>Magnoliopsida</taxon>
        <taxon>eudicotyledons</taxon>
        <taxon>Gunneridae</taxon>
        <taxon>Pentapetalae</taxon>
        <taxon>rosids</taxon>
        <taxon>fabids</taxon>
        <taxon>Fabales</taxon>
        <taxon>Fabaceae</taxon>
        <taxon>Papilionoideae</taxon>
        <taxon>50 kb inversion clade</taxon>
        <taxon>NPAAA clade</taxon>
        <taxon>indigoferoid/millettioid clade</taxon>
        <taxon>Phaseoleae</taxon>
        <taxon>Vigna</taxon>
    </lineage>
</organism>
<dbReference type="FunFam" id="3.80.10.10:FF:000213">
    <property type="entry name" value="Tyrosine-sulfated glycopeptide receptor 1"/>
    <property type="match status" value="1"/>
</dbReference>
<evidence type="ECO:0000256" key="12">
    <source>
        <dbReference type="SAM" id="MobiDB-lite"/>
    </source>
</evidence>